<evidence type="ECO:0000313" key="2">
    <source>
        <dbReference type="Proteomes" id="UP001499924"/>
    </source>
</evidence>
<name>A0ABP6PH90_9ACTN</name>
<proteinExistence type="predicted"/>
<keyword evidence="2" id="KW-1185">Reference proteome</keyword>
<reference evidence="2" key="1">
    <citation type="journal article" date="2019" name="Int. J. Syst. Evol. Microbiol.">
        <title>The Global Catalogue of Microorganisms (GCM) 10K type strain sequencing project: providing services to taxonomists for standard genome sequencing and annotation.</title>
        <authorList>
            <consortium name="The Broad Institute Genomics Platform"/>
            <consortium name="The Broad Institute Genome Sequencing Center for Infectious Disease"/>
            <person name="Wu L."/>
            <person name="Ma J."/>
        </authorList>
    </citation>
    <scope>NUCLEOTIDE SEQUENCE [LARGE SCALE GENOMIC DNA]</scope>
    <source>
        <strain evidence="2">JCM 15614</strain>
    </source>
</reference>
<dbReference type="EMBL" id="BAAAVV010000010">
    <property type="protein sequence ID" value="GAA3179002.1"/>
    <property type="molecule type" value="Genomic_DNA"/>
</dbReference>
<sequence>MSPVKLSLFNSGDDREQESVELDDALVDQLRQVVDAHPDLTMQEALRQGIAHIVENGPTKPGL</sequence>
<accession>A0ABP6PH90</accession>
<gene>
    <name evidence="1" type="ORF">GCM10010531_36270</name>
</gene>
<evidence type="ECO:0000313" key="1">
    <source>
        <dbReference type="EMBL" id="GAA3179002.1"/>
    </source>
</evidence>
<comment type="caution">
    <text evidence="1">The sequence shown here is derived from an EMBL/GenBank/DDBJ whole genome shotgun (WGS) entry which is preliminary data.</text>
</comment>
<protein>
    <submittedName>
        <fullName evidence="1">Uncharacterized protein</fullName>
    </submittedName>
</protein>
<organism evidence="1 2">
    <name type="scientific">Blastococcus jejuensis</name>
    <dbReference type="NCBI Taxonomy" id="351224"/>
    <lineage>
        <taxon>Bacteria</taxon>
        <taxon>Bacillati</taxon>
        <taxon>Actinomycetota</taxon>
        <taxon>Actinomycetes</taxon>
        <taxon>Geodermatophilales</taxon>
        <taxon>Geodermatophilaceae</taxon>
        <taxon>Blastococcus</taxon>
    </lineage>
</organism>
<dbReference type="RefSeq" id="WP_344690431.1">
    <property type="nucleotide sequence ID" value="NZ_BAAAVV010000010.1"/>
</dbReference>
<dbReference type="Proteomes" id="UP001499924">
    <property type="component" value="Unassembled WGS sequence"/>
</dbReference>